<sequence length="266" mass="30398">MVSAAKDPLSFDELMAISIDFSKYAMNRLKIDNLTQAYLVGPVYELLKGTCTSNIELEYNIEECFKALTDRLDWNNPEGDRYSLDLTKPLPLKGRSGCLTIATEYFFNNDLEFLKSLDIEKKYTTSITKTKAARYEIVGIEDVVLTLWSATKVGYNKDAEKGIKHWGERSKLWYRSQINKISKNSVYSTQKILSVVSVSVKKLHGYGHLEEIVVRRTDCQLFPTRRHDYKDRIVPFVCLQEVLSSKDVSFGTSGSEIRMGLTKGRM</sequence>
<protein>
    <submittedName>
        <fullName evidence="1">Uncharacterized protein</fullName>
    </submittedName>
</protein>
<gene>
    <name evidence="1" type="ORF">Tco_1006477</name>
</gene>
<organism evidence="1 2">
    <name type="scientific">Tanacetum coccineum</name>
    <dbReference type="NCBI Taxonomy" id="301880"/>
    <lineage>
        <taxon>Eukaryota</taxon>
        <taxon>Viridiplantae</taxon>
        <taxon>Streptophyta</taxon>
        <taxon>Embryophyta</taxon>
        <taxon>Tracheophyta</taxon>
        <taxon>Spermatophyta</taxon>
        <taxon>Magnoliopsida</taxon>
        <taxon>eudicotyledons</taxon>
        <taxon>Gunneridae</taxon>
        <taxon>Pentapetalae</taxon>
        <taxon>asterids</taxon>
        <taxon>campanulids</taxon>
        <taxon>Asterales</taxon>
        <taxon>Asteraceae</taxon>
        <taxon>Asteroideae</taxon>
        <taxon>Anthemideae</taxon>
        <taxon>Anthemidinae</taxon>
        <taxon>Tanacetum</taxon>
    </lineage>
</organism>
<reference evidence="1" key="2">
    <citation type="submission" date="2022-01" db="EMBL/GenBank/DDBJ databases">
        <authorList>
            <person name="Yamashiro T."/>
            <person name="Shiraishi A."/>
            <person name="Satake H."/>
            <person name="Nakayama K."/>
        </authorList>
    </citation>
    <scope>NUCLEOTIDE SEQUENCE</scope>
</reference>
<accession>A0ABQ5FIY4</accession>
<evidence type="ECO:0000313" key="2">
    <source>
        <dbReference type="Proteomes" id="UP001151760"/>
    </source>
</evidence>
<keyword evidence="2" id="KW-1185">Reference proteome</keyword>
<evidence type="ECO:0000313" key="1">
    <source>
        <dbReference type="EMBL" id="GJT62944.1"/>
    </source>
</evidence>
<dbReference type="EMBL" id="BQNB010017418">
    <property type="protein sequence ID" value="GJT62944.1"/>
    <property type="molecule type" value="Genomic_DNA"/>
</dbReference>
<reference evidence="1" key="1">
    <citation type="journal article" date="2022" name="Int. J. Mol. Sci.">
        <title>Draft Genome of Tanacetum Coccineum: Genomic Comparison of Closely Related Tanacetum-Family Plants.</title>
        <authorList>
            <person name="Yamashiro T."/>
            <person name="Shiraishi A."/>
            <person name="Nakayama K."/>
            <person name="Satake H."/>
        </authorList>
    </citation>
    <scope>NUCLEOTIDE SEQUENCE</scope>
</reference>
<dbReference type="Proteomes" id="UP001151760">
    <property type="component" value="Unassembled WGS sequence"/>
</dbReference>
<name>A0ABQ5FIY4_9ASTR</name>
<comment type="caution">
    <text evidence="1">The sequence shown here is derived from an EMBL/GenBank/DDBJ whole genome shotgun (WGS) entry which is preliminary data.</text>
</comment>
<proteinExistence type="predicted"/>